<accession>A0A0F9IAU9</accession>
<name>A0A0F9IAU9_9ZZZZ</name>
<dbReference type="InterPro" id="IPR000421">
    <property type="entry name" value="FA58C"/>
</dbReference>
<protein>
    <recommendedName>
        <fullName evidence="1">F5/8 type C domain-containing protein</fullName>
    </recommendedName>
</protein>
<dbReference type="InterPro" id="IPR017853">
    <property type="entry name" value="GH"/>
</dbReference>
<dbReference type="SUPFAM" id="SSF51445">
    <property type="entry name" value="(Trans)glycosidases"/>
    <property type="match status" value="1"/>
</dbReference>
<proteinExistence type="predicted"/>
<dbReference type="Pfam" id="PF00754">
    <property type="entry name" value="F5_F8_type_C"/>
    <property type="match status" value="1"/>
</dbReference>
<evidence type="ECO:0000313" key="2">
    <source>
        <dbReference type="EMBL" id="KKL90925.1"/>
    </source>
</evidence>
<dbReference type="AlphaFoldDB" id="A0A0F9IAU9"/>
<dbReference type="PANTHER" id="PTHR10030">
    <property type="entry name" value="ALPHA-L-FUCOSIDASE"/>
    <property type="match status" value="1"/>
</dbReference>
<dbReference type="Gene3D" id="3.20.20.80">
    <property type="entry name" value="Glycosidases"/>
    <property type="match status" value="1"/>
</dbReference>
<dbReference type="InterPro" id="IPR008979">
    <property type="entry name" value="Galactose-bd-like_sf"/>
</dbReference>
<feature type="non-terminal residue" evidence="2">
    <location>
        <position position="1"/>
    </location>
</feature>
<gene>
    <name evidence="2" type="ORF">LCGC14_1899830</name>
</gene>
<comment type="caution">
    <text evidence="2">The sequence shown here is derived from an EMBL/GenBank/DDBJ whole genome shotgun (WGS) entry which is preliminary data.</text>
</comment>
<dbReference type="InterPro" id="IPR000933">
    <property type="entry name" value="Glyco_hydro_29"/>
</dbReference>
<dbReference type="GO" id="GO:0006004">
    <property type="term" value="P:fucose metabolic process"/>
    <property type="evidence" value="ECO:0007669"/>
    <property type="project" value="TreeGrafter"/>
</dbReference>
<reference evidence="2" key="1">
    <citation type="journal article" date="2015" name="Nature">
        <title>Complex archaea that bridge the gap between prokaryotes and eukaryotes.</title>
        <authorList>
            <person name="Spang A."/>
            <person name="Saw J.H."/>
            <person name="Jorgensen S.L."/>
            <person name="Zaremba-Niedzwiedzka K."/>
            <person name="Martijn J."/>
            <person name="Lind A.E."/>
            <person name="van Eijk R."/>
            <person name="Schleper C."/>
            <person name="Guy L."/>
            <person name="Ettema T.J."/>
        </authorList>
    </citation>
    <scope>NUCLEOTIDE SEQUENCE</scope>
</reference>
<dbReference type="PROSITE" id="PS50022">
    <property type="entry name" value="FA58C_3"/>
    <property type="match status" value="1"/>
</dbReference>
<dbReference type="PANTHER" id="PTHR10030:SF37">
    <property type="entry name" value="ALPHA-L-FUCOSIDASE-RELATED"/>
    <property type="match status" value="1"/>
</dbReference>
<sequence>LQPDCLVLLNQGGSAGEFPTVESERWLGWLAHAKKLEGSIKLWPFDIINSEATFPPVYGHVPWMTVNEKKHYIPMEFCETILGSEGDEAYAPPMGSWFYLEDARIRSAAFLKKQYDTITQRGANFLLNVPPDKTGRIPENQIEVLMQLKKAIDADASYKSLASGRPSFASSVWEDDHKTFGPQRAFDNNSNTRRTSSGTDKAWLEVDLGEQRQIGQIGLSECGGHVQSFELQYSNGSGWKTFVKGKEIGYKWREELPTPIKARKFRLLITKTTNGLAIWEFRLFEKGK</sequence>
<organism evidence="2">
    <name type="scientific">marine sediment metagenome</name>
    <dbReference type="NCBI Taxonomy" id="412755"/>
    <lineage>
        <taxon>unclassified sequences</taxon>
        <taxon>metagenomes</taxon>
        <taxon>ecological metagenomes</taxon>
    </lineage>
</organism>
<dbReference type="GO" id="GO:0005764">
    <property type="term" value="C:lysosome"/>
    <property type="evidence" value="ECO:0007669"/>
    <property type="project" value="TreeGrafter"/>
</dbReference>
<evidence type="ECO:0000259" key="1">
    <source>
        <dbReference type="PROSITE" id="PS50022"/>
    </source>
</evidence>
<dbReference type="SUPFAM" id="SSF49785">
    <property type="entry name" value="Galactose-binding domain-like"/>
    <property type="match status" value="1"/>
</dbReference>
<dbReference type="GO" id="GO:0004560">
    <property type="term" value="F:alpha-L-fucosidase activity"/>
    <property type="evidence" value="ECO:0007669"/>
    <property type="project" value="InterPro"/>
</dbReference>
<feature type="domain" description="F5/8 type C" evidence="1">
    <location>
        <begin position="154"/>
        <end position="286"/>
    </location>
</feature>
<dbReference type="GO" id="GO:0016139">
    <property type="term" value="P:glycoside catabolic process"/>
    <property type="evidence" value="ECO:0007669"/>
    <property type="project" value="TreeGrafter"/>
</dbReference>
<dbReference type="EMBL" id="LAZR01019876">
    <property type="protein sequence ID" value="KKL90925.1"/>
    <property type="molecule type" value="Genomic_DNA"/>
</dbReference>
<dbReference type="Gene3D" id="2.60.120.260">
    <property type="entry name" value="Galactose-binding domain-like"/>
    <property type="match status" value="1"/>
</dbReference>